<dbReference type="Gene3D" id="3.30.40.10">
    <property type="entry name" value="Zinc/RING finger domain, C3HC4 (zinc finger)"/>
    <property type="match status" value="1"/>
</dbReference>
<dbReference type="EC" id="2.3.2.27" evidence="2"/>
<evidence type="ECO:0000256" key="8">
    <source>
        <dbReference type="ARBA" id="ARBA00023163"/>
    </source>
</evidence>
<evidence type="ECO:0000313" key="11">
    <source>
        <dbReference type="EMBL" id="KAJ4836186.1"/>
    </source>
</evidence>
<dbReference type="Pfam" id="PF13639">
    <property type="entry name" value="zf-RING_2"/>
    <property type="match status" value="1"/>
</dbReference>
<keyword evidence="8" id="KW-0804">Transcription</keyword>
<keyword evidence="12" id="KW-1185">Reference proteome</keyword>
<dbReference type="InterPro" id="IPR017907">
    <property type="entry name" value="Znf_RING_CS"/>
</dbReference>
<evidence type="ECO:0000259" key="10">
    <source>
        <dbReference type="PROSITE" id="PS50089"/>
    </source>
</evidence>
<evidence type="ECO:0000256" key="7">
    <source>
        <dbReference type="ARBA" id="ARBA00023015"/>
    </source>
</evidence>
<dbReference type="InterPro" id="IPR013083">
    <property type="entry name" value="Znf_RING/FYVE/PHD"/>
</dbReference>
<evidence type="ECO:0000256" key="1">
    <source>
        <dbReference type="ARBA" id="ARBA00000900"/>
    </source>
</evidence>
<dbReference type="SUPFAM" id="SSF57850">
    <property type="entry name" value="RING/U-box"/>
    <property type="match status" value="1"/>
</dbReference>
<evidence type="ECO:0000256" key="9">
    <source>
        <dbReference type="PROSITE-ProRule" id="PRU00175"/>
    </source>
</evidence>
<dbReference type="EMBL" id="JAKUCV010004204">
    <property type="protein sequence ID" value="KAJ4836186.1"/>
    <property type="molecule type" value="Genomic_DNA"/>
</dbReference>
<dbReference type="GO" id="GO:0061630">
    <property type="term" value="F:ubiquitin protein ligase activity"/>
    <property type="evidence" value="ECO:0007669"/>
    <property type="project" value="UniProtKB-EC"/>
</dbReference>
<comment type="catalytic activity">
    <reaction evidence="1">
        <text>S-ubiquitinyl-[E2 ubiquitin-conjugating enzyme]-L-cysteine + [acceptor protein]-L-lysine = [E2 ubiquitin-conjugating enzyme]-L-cysteine + N(6)-ubiquitinyl-[acceptor protein]-L-lysine.</text>
        <dbReference type="EC" id="2.3.2.27"/>
    </reaction>
</comment>
<dbReference type="AlphaFoldDB" id="A0A9Q0FRB8"/>
<proteinExistence type="predicted"/>
<feature type="non-terminal residue" evidence="11">
    <location>
        <position position="271"/>
    </location>
</feature>
<evidence type="ECO:0000256" key="3">
    <source>
        <dbReference type="ARBA" id="ARBA00022679"/>
    </source>
</evidence>
<dbReference type="OrthoDB" id="5600418at2759"/>
<organism evidence="11 12">
    <name type="scientific">Turnera subulata</name>
    <dbReference type="NCBI Taxonomy" id="218843"/>
    <lineage>
        <taxon>Eukaryota</taxon>
        <taxon>Viridiplantae</taxon>
        <taxon>Streptophyta</taxon>
        <taxon>Embryophyta</taxon>
        <taxon>Tracheophyta</taxon>
        <taxon>Spermatophyta</taxon>
        <taxon>Magnoliopsida</taxon>
        <taxon>eudicotyledons</taxon>
        <taxon>Gunneridae</taxon>
        <taxon>Pentapetalae</taxon>
        <taxon>rosids</taxon>
        <taxon>fabids</taxon>
        <taxon>Malpighiales</taxon>
        <taxon>Passifloraceae</taxon>
        <taxon>Turnera</taxon>
    </lineage>
</organism>
<dbReference type="PROSITE" id="PS00518">
    <property type="entry name" value="ZF_RING_1"/>
    <property type="match status" value="1"/>
</dbReference>
<accession>A0A9Q0FRB8</accession>
<evidence type="ECO:0000256" key="2">
    <source>
        <dbReference type="ARBA" id="ARBA00012483"/>
    </source>
</evidence>
<name>A0A9Q0FRB8_9ROSI</name>
<dbReference type="PROSITE" id="PS50089">
    <property type="entry name" value="ZF_RING_2"/>
    <property type="match status" value="1"/>
</dbReference>
<evidence type="ECO:0000313" key="12">
    <source>
        <dbReference type="Proteomes" id="UP001141552"/>
    </source>
</evidence>
<evidence type="ECO:0000256" key="4">
    <source>
        <dbReference type="ARBA" id="ARBA00022723"/>
    </source>
</evidence>
<comment type="caution">
    <text evidence="11">The sequence shown here is derived from an EMBL/GenBank/DDBJ whole genome shotgun (WGS) entry which is preliminary data.</text>
</comment>
<reference evidence="11" key="1">
    <citation type="submission" date="2022-02" db="EMBL/GenBank/DDBJ databases">
        <authorList>
            <person name="Henning P.M."/>
            <person name="McCubbin A.G."/>
            <person name="Shore J.S."/>
        </authorList>
    </citation>
    <scope>NUCLEOTIDE SEQUENCE</scope>
    <source>
        <strain evidence="11">F60SS</strain>
        <tissue evidence="11">Leaves</tissue>
    </source>
</reference>
<keyword evidence="6" id="KW-0862">Zinc</keyword>
<gene>
    <name evidence="11" type="ORF">Tsubulata_013720</name>
</gene>
<keyword evidence="7" id="KW-0805">Transcription regulation</keyword>
<keyword evidence="5 9" id="KW-0863">Zinc-finger</keyword>
<dbReference type="InterPro" id="IPR001841">
    <property type="entry name" value="Znf_RING"/>
</dbReference>
<sequence length="271" mass="31180">MRGSSTEFFKREKFLLNVISPAIRGQSCPICLTSLHDYRRAAVLAVCLHSYCVDCIRRWSGLKRNCPLCNAHFDSWFYRISLSSRNFLTEKLPPPDDGKNAAESVTTEDARRVIRRSREELSVDGRRSRPLPWRRTFGRPGSVASPVIEERKLQWRASVYTRGLRAVPLPSKNCFIQGAPVSASMKESILKRIEPWIRRELQAILEDPDPSVIVHVASSLFITSIERKVDVSSRELSVEDNFLAPLRTFLNNWSDTFWHELRNHSNHRMAS</sequence>
<dbReference type="GO" id="GO:0008270">
    <property type="term" value="F:zinc ion binding"/>
    <property type="evidence" value="ECO:0007669"/>
    <property type="project" value="UniProtKB-KW"/>
</dbReference>
<dbReference type="GO" id="GO:0000209">
    <property type="term" value="P:protein polyubiquitination"/>
    <property type="evidence" value="ECO:0007669"/>
    <property type="project" value="TreeGrafter"/>
</dbReference>
<dbReference type="PANTHER" id="PTHR46077:SF1">
    <property type="entry name" value="TOP1 BINDING ARGININE_SERINE RICH PROTEIN, E3 UBIQUITIN LIGASE"/>
    <property type="match status" value="1"/>
</dbReference>
<reference evidence="11" key="2">
    <citation type="journal article" date="2023" name="Plants (Basel)">
        <title>Annotation of the Turnera subulata (Passifloraceae) Draft Genome Reveals the S-Locus Evolved after the Divergence of Turneroideae from Passifloroideae in a Stepwise Manner.</title>
        <authorList>
            <person name="Henning P.M."/>
            <person name="Roalson E.H."/>
            <person name="Mir W."/>
            <person name="McCubbin A.G."/>
            <person name="Shore J.S."/>
        </authorList>
    </citation>
    <scope>NUCLEOTIDE SEQUENCE</scope>
    <source>
        <strain evidence="11">F60SS</strain>
    </source>
</reference>
<dbReference type="Proteomes" id="UP001141552">
    <property type="component" value="Unassembled WGS sequence"/>
</dbReference>
<feature type="domain" description="RING-type" evidence="10">
    <location>
        <begin position="28"/>
        <end position="70"/>
    </location>
</feature>
<evidence type="ECO:0000256" key="6">
    <source>
        <dbReference type="ARBA" id="ARBA00022833"/>
    </source>
</evidence>
<keyword evidence="3" id="KW-0808">Transferase</keyword>
<dbReference type="GO" id="GO:0006513">
    <property type="term" value="P:protein monoubiquitination"/>
    <property type="evidence" value="ECO:0007669"/>
    <property type="project" value="TreeGrafter"/>
</dbReference>
<dbReference type="PANTHER" id="PTHR46077">
    <property type="entry name" value="E3 UBIQUITIN-PROTEIN LIGASE TOPORS"/>
    <property type="match status" value="1"/>
</dbReference>
<dbReference type="SMART" id="SM00184">
    <property type="entry name" value="RING"/>
    <property type="match status" value="1"/>
</dbReference>
<evidence type="ECO:0000256" key="5">
    <source>
        <dbReference type="ARBA" id="ARBA00022771"/>
    </source>
</evidence>
<keyword evidence="4" id="KW-0479">Metal-binding</keyword>
<protein>
    <recommendedName>
        <fullName evidence="2">RING-type E3 ubiquitin transferase</fullName>
        <ecNumber evidence="2">2.3.2.27</ecNumber>
    </recommendedName>
</protein>